<reference evidence="14" key="1">
    <citation type="submission" date="2022-07" db="EMBL/GenBank/DDBJ databases">
        <title>Phylogenomic reconstructions and comparative analyses of Kickxellomycotina fungi.</title>
        <authorList>
            <person name="Reynolds N.K."/>
            <person name="Stajich J.E."/>
            <person name="Barry K."/>
            <person name="Grigoriev I.V."/>
            <person name="Crous P."/>
            <person name="Smith M.E."/>
        </authorList>
    </citation>
    <scope>NUCLEOTIDE SEQUENCE</scope>
    <source>
        <strain evidence="14">BCRC 34381</strain>
    </source>
</reference>
<evidence type="ECO:0000256" key="6">
    <source>
        <dbReference type="ARBA" id="ARBA00022917"/>
    </source>
</evidence>
<dbReference type="GO" id="GO:0005524">
    <property type="term" value="F:ATP binding"/>
    <property type="evidence" value="ECO:0007669"/>
    <property type="project" value="UniProtKB-KW"/>
</dbReference>
<evidence type="ECO:0000313" key="14">
    <source>
        <dbReference type="EMBL" id="KAJ1727818.1"/>
    </source>
</evidence>
<dbReference type="Gene3D" id="3.90.740.10">
    <property type="entry name" value="Valyl/Leucyl/Isoleucyl-tRNA synthetase, editing domain"/>
    <property type="match status" value="1"/>
</dbReference>
<dbReference type="PANTHER" id="PTHR45794">
    <property type="entry name" value="LEUCYL-TRNA SYNTHETASE"/>
    <property type="match status" value="1"/>
</dbReference>
<dbReference type="Pfam" id="PF08264">
    <property type="entry name" value="Anticodon_1"/>
    <property type="match status" value="1"/>
</dbReference>
<dbReference type="InterPro" id="IPR055416">
    <property type="entry name" value="RBD_LARS1"/>
</dbReference>
<comment type="caution">
    <text evidence="14">The sequence shown here is derived from an EMBL/GenBank/DDBJ whole genome shotgun (WGS) entry which is preliminary data.</text>
</comment>
<dbReference type="InterPro" id="IPR009080">
    <property type="entry name" value="tRNAsynth_Ia_anticodon-bd"/>
</dbReference>
<dbReference type="EC" id="6.1.1.4" evidence="2"/>
<dbReference type="SUPFAM" id="SSF47323">
    <property type="entry name" value="Anticodon-binding domain of a subclass of class I aminoacyl-tRNA synthetases"/>
    <property type="match status" value="1"/>
</dbReference>
<keyword evidence="5 10" id="KW-0067">ATP-binding</keyword>
<name>A0A9W8CVE3_9FUNG</name>
<evidence type="ECO:0000256" key="10">
    <source>
        <dbReference type="RuleBase" id="RU363039"/>
    </source>
</evidence>
<evidence type="ECO:0000259" key="11">
    <source>
        <dbReference type="Pfam" id="PF08264"/>
    </source>
</evidence>
<dbReference type="Pfam" id="PF09334">
    <property type="entry name" value="tRNA-synt_1g"/>
    <property type="match status" value="1"/>
</dbReference>
<dbReference type="EMBL" id="JANBOI010000972">
    <property type="protein sequence ID" value="KAJ1727818.1"/>
    <property type="molecule type" value="Genomic_DNA"/>
</dbReference>
<dbReference type="Gene3D" id="3.40.50.620">
    <property type="entry name" value="HUPs"/>
    <property type="match status" value="1"/>
</dbReference>
<dbReference type="SUPFAM" id="SSF50677">
    <property type="entry name" value="ValRS/IleRS/LeuRS editing domain"/>
    <property type="match status" value="1"/>
</dbReference>
<sequence length="800" mass="87941">TISLVAATLRPETMYAQTNCFVGTKLEYGLFQSADASEVYVVTERAARNMAFQDLSPANEQVVRLGTISGQAIIGTKVSAPLSCYANGVFVLPMENVLATKGTGVVTSVPSDSPDDYAALRDLKKKADYYGIQPAWVDGYEPRPVISTAAYGEMTAPALCDEMKINSQKDRDQLAKAKEVAYKEGFYNGTMSVGEFKGQSVQEAKPKVRELLIANGDGFAYAEPEGLVMSRSADECVVALCDQWYFDYGEAAWKAVTKECLAAMDTYGDETRHQFQITLDWLHQWACVRSYGLGTKVPWDPTLLIESLSDSTIYMSYYTVAHLLHRSLDGSAPGPLGITPEDMDGAAWDHVLLGRELPAGHSKAEALGKLRRSFLYWYPVDIRSSGKDLIQNHLTFFLYVHTALFAKAEWPRSVRANGHLMLNGEKMSKSTGNTLSLRESCDRYGADATRLTLADAGDSIEDANFEESTANAAILHLFTLMEWVTEAHKALEQSDAAPDQAARAGDIALRPTSSPMTTVDRVFDAEMDALTLAAGAAYERTMYRDALKSGFYEFTKAREWYINVTADTGMHPALLRKYISRQAILLAPITPHWAEHVWRTVAGSASSIMDARWPADLPGEPDYALLAAGDYVRKMAKSVRDAESALQRRSKKKGAAAAEVNPALPKVLDVFVARDFPAWQEDVLAVLKDNFDAQTAKFDDKQILAALGSRGVLKNKKVMPFAQEIKKRVAFIGPQAFDRAVHFNEAGVLREVLPYLRRSLEYNTINIVDLASAGELGEAQARAAEPALPGEPSFLITNAQ</sequence>
<dbReference type="Proteomes" id="UP001143981">
    <property type="component" value="Unassembled WGS sequence"/>
</dbReference>
<feature type="non-terminal residue" evidence="14">
    <location>
        <position position="1"/>
    </location>
</feature>
<dbReference type="Pfam" id="PF24810">
    <property type="entry name" value="RBD_LARS1"/>
    <property type="match status" value="1"/>
</dbReference>
<evidence type="ECO:0000256" key="8">
    <source>
        <dbReference type="ARBA" id="ARBA00030520"/>
    </source>
</evidence>
<accession>A0A9W8CVE3</accession>
<evidence type="ECO:0000256" key="9">
    <source>
        <dbReference type="ARBA" id="ARBA00047469"/>
    </source>
</evidence>
<dbReference type="GO" id="GO:0006429">
    <property type="term" value="P:leucyl-tRNA aminoacylation"/>
    <property type="evidence" value="ECO:0007669"/>
    <property type="project" value="InterPro"/>
</dbReference>
<evidence type="ECO:0000256" key="4">
    <source>
        <dbReference type="ARBA" id="ARBA00022741"/>
    </source>
</evidence>
<dbReference type="PANTHER" id="PTHR45794:SF1">
    <property type="entry name" value="LEUCINE--TRNA LIGASE, CYTOPLASMIC"/>
    <property type="match status" value="1"/>
</dbReference>
<organism evidence="14 15">
    <name type="scientific">Coemansia biformis</name>
    <dbReference type="NCBI Taxonomy" id="1286918"/>
    <lineage>
        <taxon>Eukaryota</taxon>
        <taxon>Fungi</taxon>
        <taxon>Fungi incertae sedis</taxon>
        <taxon>Zoopagomycota</taxon>
        <taxon>Kickxellomycotina</taxon>
        <taxon>Kickxellomycetes</taxon>
        <taxon>Kickxellales</taxon>
        <taxon>Kickxellaceae</taxon>
        <taxon>Coemansia</taxon>
    </lineage>
</organism>
<dbReference type="FunFam" id="3.90.740.10:FF:000001">
    <property type="entry name" value="Leucine--tRNA ligase, cytoplasmic"/>
    <property type="match status" value="1"/>
</dbReference>
<feature type="domain" description="Methionyl/Valyl/Leucyl/Isoleucyl-tRNA synthetase anticodon-binding" evidence="11">
    <location>
        <begin position="520"/>
        <end position="652"/>
    </location>
</feature>
<dbReference type="InterPro" id="IPR014729">
    <property type="entry name" value="Rossmann-like_a/b/a_fold"/>
</dbReference>
<feature type="domain" description="Leucine--tRNA ligase RagD-binding" evidence="13">
    <location>
        <begin position="672"/>
        <end position="740"/>
    </location>
</feature>
<gene>
    <name evidence="14" type="primary">CDC60_3</name>
    <name evidence="14" type="ORF">LPJ61_004379</name>
</gene>
<proteinExistence type="inferred from homology"/>
<dbReference type="InterPro" id="IPR009008">
    <property type="entry name" value="Val/Leu/Ile-tRNA-synth_edit"/>
</dbReference>
<evidence type="ECO:0000256" key="5">
    <source>
        <dbReference type="ARBA" id="ARBA00022840"/>
    </source>
</evidence>
<evidence type="ECO:0000256" key="1">
    <source>
        <dbReference type="ARBA" id="ARBA00005594"/>
    </source>
</evidence>
<dbReference type="GO" id="GO:0002161">
    <property type="term" value="F:aminoacyl-tRNA deacylase activity"/>
    <property type="evidence" value="ECO:0007669"/>
    <property type="project" value="InterPro"/>
</dbReference>
<dbReference type="OrthoDB" id="10249672at2759"/>
<evidence type="ECO:0000259" key="13">
    <source>
        <dbReference type="Pfam" id="PF24810"/>
    </source>
</evidence>
<dbReference type="NCBIfam" id="TIGR00395">
    <property type="entry name" value="leuS_arch"/>
    <property type="match status" value="1"/>
</dbReference>
<evidence type="ECO:0000259" key="12">
    <source>
        <dbReference type="Pfam" id="PF09334"/>
    </source>
</evidence>
<evidence type="ECO:0000313" key="15">
    <source>
        <dbReference type="Proteomes" id="UP001143981"/>
    </source>
</evidence>
<dbReference type="InterPro" id="IPR004493">
    <property type="entry name" value="Leu-tRNA-synth_Ia_arc/euk"/>
</dbReference>
<keyword evidence="4 10" id="KW-0547">Nucleotide-binding</keyword>
<dbReference type="Gene3D" id="1.10.730.10">
    <property type="entry name" value="Isoleucyl-tRNA Synthetase, Domain 1"/>
    <property type="match status" value="1"/>
</dbReference>
<dbReference type="SUPFAM" id="SSF52374">
    <property type="entry name" value="Nucleotidylyl transferase"/>
    <property type="match status" value="1"/>
</dbReference>
<dbReference type="InterPro" id="IPR015413">
    <property type="entry name" value="Methionyl/Leucyl_tRNA_Synth"/>
</dbReference>
<keyword evidence="6 10" id="KW-0648">Protein biosynthesis</keyword>
<comment type="catalytic activity">
    <reaction evidence="9">
        <text>tRNA(Leu) + L-leucine + ATP = L-leucyl-tRNA(Leu) + AMP + diphosphate</text>
        <dbReference type="Rhea" id="RHEA:11688"/>
        <dbReference type="Rhea" id="RHEA-COMP:9613"/>
        <dbReference type="Rhea" id="RHEA-COMP:9622"/>
        <dbReference type="ChEBI" id="CHEBI:30616"/>
        <dbReference type="ChEBI" id="CHEBI:33019"/>
        <dbReference type="ChEBI" id="CHEBI:57427"/>
        <dbReference type="ChEBI" id="CHEBI:78442"/>
        <dbReference type="ChEBI" id="CHEBI:78494"/>
        <dbReference type="ChEBI" id="CHEBI:456215"/>
        <dbReference type="EC" id="6.1.1.4"/>
    </reaction>
</comment>
<dbReference type="InterPro" id="IPR013155">
    <property type="entry name" value="M/V/L/I-tRNA-synth_anticd-bd"/>
</dbReference>
<evidence type="ECO:0000256" key="7">
    <source>
        <dbReference type="ARBA" id="ARBA00023146"/>
    </source>
</evidence>
<keyword evidence="15" id="KW-1185">Reference proteome</keyword>
<comment type="similarity">
    <text evidence="1 10">Belongs to the class-I aminoacyl-tRNA synthetase family.</text>
</comment>
<feature type="domain" description="Methionyl/Leucyl tRNA synthetase" evidence="12">
    <location>
        <begin position="386"/>
        <end position="470"/>
    </location>
</feature>
<keyword evidence="7 10" id="KW-0030">Aminoacyl-tRNA synthetase</keyword>
<evidence type="ECO:0000256" key="3">
    <source>
        <dbReference type="ARBA" id="ARBA00022598"/>
    </source>
</evidence>
<dbReference type="GO" id="GO:0004823">
    <property type="term" value="F:leucine-tRNA ligase activity"/>
    <property type="evidence" value="ECO:0007669"/>
    <property type="project" value="UniProtKB-EC"/>
</dbReference>
<evidence type="ECO:0000256" key="2">
    <source>
        <dbReference type="ARBA" id="ARBA00013164"/>
    </source>
</evidence>
<dbReference type="AlphaFoldDB" id="A0A9W8CVE3"/>
<keyword evidence="3 10" id="KW-0436">Ligase</keyword>
<protein>
    <recommendedName>
        <fullName evidence="2">leucine--tRNA ligase</fullName>
        <ecNumber evidence="2">6.1.1.4</ecNumber>
    </recommendedName>
    <alternativeName>
        <fullName evidence="8">Leucyl-tRNA synthetase</fullName>
    </alternativeName>
</protein>